<dbReference type="AlphaFoldDB" id="A0A2K5JMK8"/>
<name>A0A2K5JMK8_COLAP</name>
<sequence>MALWRAYQRALAAHPWKVQVLTAGPCGRRLVQGFGSVHPWHHQGGCTEKDDVGSGGLCPVFSRLLSPTGRGTQWTVSQGQLGQTTAGELGRCGECLWPAG</sequence>
<keyword evidence="2" id="KW-1185">Reference proteome</keyword>
<organism evidence="1 2">
    <name type="scientific">Colobus angolensis palliatus</name>
    <name type="common">Peters' Angolan colobus</name>
    <dbReference type="NCBI Taxonomy" id="336983"/>
    <lineage>
        <taxon>Eukaryota</taxon>
        <taxon>Metazoa</taxon>
        <taxon>Chordata</taxon>
        <taxon>Craniata</taxon>
        <taxon>Vertebrata</taxon>
        <taxon>Euteleostomi</taxon>
        <taxon>Mammalia</taxon>
        <taxon>Eutheria</taxon>
        <taxon>Euarchontoglires</taxon>
        <taxon>Primates</taxon>
        <taxon>Haplorrhini</taxon>
        <taxon>Catarrhini</taxon>
        <taxon>Cercopithecidae</taxon>
        <taxon>Colobinae</taxon>
        <taxon>Colobus</taxon>
    </lineage>
</organism>
<evidence type="ECO:0000313" key="2">
    <source>
        <dbReference type="Proteomes" id="UP000233080"/>
    </source>
</evidence>
<dbReference type="Proteomes" id="UP000233080">
    <property type="component" value="Unassembled WGS sequence"/>
</dbReference>
<reference evidence="1" key="2">
    <citation type="submission" date="2025-09" db="UniProtKB">
        <authorList>
            <consortium name="Ensembl"/>
        </authorList>
    </citation>
    <scope>IDENTIFICATION</scope>
</reference>
<protein>
    <recommendedName>
        <fullName evidence="3">Mitochondrial inner membrane protein MPV17</fullName>
    </recommendedName>
</protein>
<proteinExistence type="predicted"/>
<evidence type="ECO:0008006" key="3">
    <source>
        <dbReference type="Google" id="ProtNLM"/>
    </source>
</evidence>
<dbReference type="Ensembl" id="ENSCANT00000053290.1">
    <property type="protein sequence ID" value="ENSCANP00000030089.1"/>
    <property type="gene ID" value="ENSCANG00000038664.1"/>
</dbReference>
<evidence type="ECO:0000313" key="1">
    <source>
        <dbReference type="Ensembl" id="ENSCANP00000030089.1"/>
    </source>
</evidence>
<reference evidence="1" key="1">
    <citation type="submission" date="2025-08" db="UniProtKB">
        <authorList>
            <consortium name="Ensembl"/>
        </authorList>
    </citation>
    <scope>IDENTIFICATION</scope>
</reference>
<accession>A0A2K5JMK8</accession>